<dbReference type="PANTHER" id="PTHR30146">
    <property type="entry name" value="LACI-RELATED TRANSCRIPTIONAL REPRESSOR"/>
    <property type="match status" value="1"/>
</dbReference>
<keyword evidence="4" id="KW-0804">Transcription</keyword>
<dbReference type="RefSeq" id="WP_230366938.1">
    <property type="nucleotide sequence ID" value="NZ_JAJALK010000008.1"/>
</dbReference>
<evidence type="ECO:0000256" key="1">
    <source>
        <dbReference type="ARBA" id="ARBA00022491"/>
    </source>
</evidence>
<feature type="domain" description="HTH lacI-type" evidence="5">
    <location>
        <begin position="7"/>
        <end position="61"/>
    </location>
</feature>
<keyword evidence="3 6" id="KW-0238">DNA-binding</keyword>
<dbReference type="Gene3D" id="3.40.50.2300">
    <property type="match status" value="2"/>
</dbReference>
<dbReference type="CDD" id="cd01392">
    <property type="entry name" value="HTH_LacI"/>
    <property type="match status" value="1"/>
</dbReference>
<dbReference type="EMBL" id="JAUSWL010000002">
    <property type="protein sequence ID" value="MDQ0542889.1"/>
    <property type="molecule type" value="Genomic_DNA"/>
</dbReference>
<keyword evidence="1" id="KW-0678">Repressor</keyword>
<dbReference type="InterPro" id="IPR000843">
    <property type="entry name" value="HTH_LacI"/>
</dbReference>
<accession>A0AAJ1TQ75</accession>
<evidence type="ECO:0000313" key="6">
    <source>
        <dbReference type="EMBL" id="MDQ0542889.1"/>
    </source>
</evidence>
<dbReference type="Proteomes" id="UP001223420">
    <property type="component" value="Unassembled WGS sequence"/>
</dbReference>
<dbReference type="PANTHER" id="PTHR30146:SF95">
    <property type="entry name" value="RIBOSE OPERON REPRESSOR"/>
    <property type="match status" value="1"/>
</dbReference>
<evidence type="ECO:0000256" key="2">
    <source>
        <dbReference type="ARBA" id="ARBA00023015"/>
    </source>
</evidence>
<dbReference type="InterPro" id="IPR046335">
    <property type="entry name" value="LacI/GalR-like_sensor"/>
</dbReference>
<dbReference type="Pfam" id="PF13377">
    <property type="entry name" value="Peripla_BP_3"/>
    <property type="match status" value="1"/>
</dbReference>
<evidence type="ECO:0000313" key="7">
    <source>
        <dbReference type="Proteomes" id="UP001223420"/>
    </source>
</evidence>
<dbReference type="AlphaFoldDB" id="A0AAJ1TQ75"/>
<dbReference type="CDD" id="cd06278">
    <property type="entry name" value="PBP1_LacI-like"/>
    <property type="match status" value="1"/>
</dbReference>
<dbReference type="InterPro" id="IPR028082">
    <property type="entry name" value="Peripla_BP_I"/>
</dbReference>
<dbReference type="Gene3D" id="1.10.260.40">
    <property type="entry name" value="lambda repressor-like DNA-binding domains"/>
    <property type="match status" value="1"/>
</dbReference>
<dbReference type="InterPro" id="IPR010982">
    <property type="entry name" value="Lambda_DNA-bd_dom_sf"/>
</dbReference>
<reference evidence="6" key="1">
    <citation type="submission" date="2023-07" db="EMBL/GenBank/DDBJ databases">
        <title>Genomic Encyclopedia of Type Strains, Phase IV (KMG-IV): sequencing the most valuable type-strain genomes for metagenomic binning, comparative biology and taxonomic classification.</title>
        <authorList>
            <person name="Goeker M."/>
        </authorList>
    </citation>
    <scope>NUCLEOTIDE SEQUENCE</scope>
    <source>
        <strain evidence="6">DSM 19569</strain>
    </source>
</reference>
<proteinExistence type="predicted"/>
<dbReference type="GO" id="GO:0003700">
    <property type="term" value="F:DNA-binding transcription factor activity"/>
    <property type="evidence" value="ECO:0007669"/>
    <property type="project" value="TreeGrafter"/>
</dbReference>
<evidence type="ECO:0000256" key="4">
    <source>
        <dbReference type="ARBA" id="ARBA00023163"/>
    </source>
</evidence>
<name>A0AAJ1TQ75_9HYPH</name>
<dbReference type="SUPFAM" id="SSF47413">
    <property type="entry name" value="lambda repressor-like DNA-binding domains"/>
    <property type="match status" value="1"/>
</dbReference>
<gene>
    <name evidence="6" type="ORF">QO001_001807</name>
</gene>
<sequence length="332" mass="34765">MVSKRYPTSIEVARLAGVSQSAVSRTFTPGASVSARTREKVLAAAETLGFQPSLIPKIMLTDRSGLVALVVGGLENAFYARVVQSLAACLREAGNQIVLVPVDSDYTLDAVAARLAQYRVDAIVSALAVLSQEAAETLSASRIPVVSFNTPVTAARVGSVGSDNALGGRQAARLLHARDVRHPAFVAGPAISPASTERLTGFREALREAGRPEPRVAGSAYTYEGGAEAATQLCAEGPVDGIFCANDLCALGTIDALRRAGRRVPEDVRVIGYDDIPAAGWGGYDLTSFDQDVPALVEATLAMLARMSATDAAAGERVLIPPRLTERCSTRA</sequence>
<organism evidence="6 7">
    <name type="scientific">Methylobacterium brachiatum</name>
    <dbReference type="NCBI Taxonomy" id="269660"/>
    <lineage>
        <taxon>Bacteria</taxon>
        <taxon>Pseudomonadati</taxon>
        <taxon>Pseudomonadota</taxon>
        <taxon>Alphaproteobacteria</taxon>
        <taxon>Hyphomicrobiales</taxon>
        <taxon>Methylobacteriaceae</taxon>
        <taxon>Methylobacterium</taxon>
    </lineage>
</organism>
<dbReference type="SUPFAM" id="SSF53822">
    <property type="entry name" value="Periplasmic binding protein-like I"/>
    <property type="match status" value="1"/>
</dbReference>
<evidence type="ECO:0000256" key="3">
    <source>
        <dbReference type="ARBA" id="ARBA00023125"/>
    </source>
</evidence>
<protein>
    <submittedName>
        <fullName evidence="6">DNA-binding LacI/PurR family transcriptional regulator</fullName>
    </submittedName>
</protein>
<comment type="caution">
    <text evidence="6">The sequence shown here is derived from an EMBL/GenBank/DDBJ whole genome shotgun (WGS) entry which is preliminary data.</text>
</comment>
<dbReference type="Pfam" id="PF00356">
    <property type="entry name" value="LacI"/>
    <property type="match status" value="1"/>
</dbReference>
<dbReference type="PROSITE" id="PS50932">
    <property type="entry name" value="HTH_LACI_2"/>
    <property type="match status" value="1"/>
</dbReference>
<dbReference type="GO" id="GO:0000976">
    <property type="term" value="F:transcription cis-regulatory region binding"/>
    <property type="evidence" value="ECO:0007669"/>
    <property type="project" value="TreeGrafter"/>
</dbReference>
<dbReference type="SMART" id="SM00354">
    <property type="entry name" value="HTH_LACI"/>
    <property type="match status" value="1"/>
</dbReference>
<evidence type="ECO:0000259" key="5">
    <source>
        <dbReference type="PROSITE" id="PS50932"/>
    </source>
</evidence>
<keyword evidence="2" id="KW-0805">Transcription regulation</keyword>